<dbReference type="AlphaFoldDB" id="A0A1Y5NEH8"/>
<dbReference type="RefSeq" id="WP_087585959.1">
    <property type="nucleotide sequence ID" value="NZ_CABMKP010000006.1"/>
</dbReference>
<gene>
    <name evidence="1" type="ORF">B9N61_03685</name>
</gene>
<accession>A0A1Y5NEH8</accession>
<name>A0A1Y5NEH8_9BACT</name>
<organism evidence="1 2">
    <name type="scientific">Campylobacter concisus</name>
    <dbReference type="NCBI Taxonomy" id="199"/>
    <lineage>
        <taxon>Bacteria</taxon>
        <taxon>Pseudomonadati</taxon>
        <taxon>Campylobacterota</taxon>
        <taxon>Epsilonproteobacteria</taxon>
        <taxon>Campylobacterales</taxon>
        <taxon>Campylobacteraceae</taxon>
        <taxon>Campylobacter</taxon>
    </lineage>
</organism>
<sequence length="220" mass="26597">MSGDKENKKLYIIIGIYDAFHFLIILNNDYCFDNFQEKYIYDVINNKKIDYTFPKYNTILEDYLTFDDLYQAVFKNTANNISYVMSFKTISLDYSFIGDLFLKFIEYIIKTNNNKLDDVTFKEKFINDFSKLRIDNERLRFLSDDCLKNFAEICYKQYSDVYNKFILHVNLCYQDFIKNDKSLSCFALDNNILSKDIILEFIYRFFQDNIKDEWSELFDK</sequence>
<comment type="caution">
    <text evidence="1">The sequence shown here is derived from an EMBL/GenBank/DDBJ whole genome shotgun (WGS) entry which is preliminary data.</text>
</comment>
<dbReference type="Proteomes" id="UP000196534">
    <property type="component" value="Unassembled WGS sequence"/>
</dbReference>
<proteinExistence type="predicted"/>
<reference evidence="1 2" key="1">
    <citation type="submission" date="2017-04" db="EMBL/GenBank/DDBJ databases">
        <title>Complete genome of Campylobacter concisus ATCC 33237T and draft genomes for an additional eight well characterized C. concisus strains.</title>
        <authorList>
            <person name="Cornelius A.J."/>
            <person name="Miller W.G."/>
            <person name="Lastovica A.J."/>
            <person name="On S.L."/>
            <person name="French N.P."/>
            <person name="Vandenberg O."/>
            <person name="Biggs P.J."/>
        </authorList>
    </citation>
    <scope>NUCLEOTIDE SEQUENCE [LARGE SCALE GENOMIC DNA]</scope>
    <source>
        <strain evidence="1 2">Lasto205.94</strain>
    </source>
</reference>
<evidence type="ECO:0000313" key="1">
    <source>
        <dbReference type="EMBL" id="OUT19276.1"/>
    </source>
</evidence>
<dbReference type="EMBL" id="NDYR01000006">
    <property type="protein sequence ID" value="OUT19276.1"/>
    <property type="molecule type" value="Genomic_DNA"/>
</dbReference>
<evidence type="ECO:0000313" key="2">
    <source>
        <dbReference type="Proteomes" id="UP000196534"/>
    </source>
</evidence>
<protein>
    <submittedName>
        <fullName evidence="1">Uncharacterized protein</fullName>
    </submittedName>
</protein>